<reference evidence="2" key="2">
    <citation type="journal article" date="2023" name="Microbiol Resour">
        <title>Decontamination and Annotation of the Draft Genome Sequence of the Oomycete Lagenidium giganteum ARSEF 373.</title>
        <authorList>
            <person name="Morgan W.R."/>
            <person name="Tartar A."/>
        </authorList>
    </citation>
    <scope>NUCLEOTIDE SEQUENCE</scope>
    <source>
        <strain evidence="2">ARSEF 373</strain>
    </source>
</reference>
<feature type="compositionally biased region" description="Low complexity" evidence="1">
    <location>
        <begin position="35"/>
        <end position="53"/>
    </location>
</feature>
<name>A0AAV2YSA7_9STRA</name>
<evidence type="ECO:0000313" key="2">
    <source>
        <dbReference type="EMBL" id="DAZ96611.1"/>
    </source>
</evidence>
<sequence length="78" mass="9094">MLRRKPTRVEERADVADEYEQYVKERERARKKAENASMNAQQANAQQLHAAGATTPAHDVHQLQQQQRQQETRQRLGL</sequence>
<evidence type="ECO:0000313" key="3">
    <source>
        <dbReference type="Proteomes" id="UP001146120"/>
    </source>
</evidence>
<keyword evidence="3" id="KW-1185">Reference proteome</keyword>
<organism evidence="2 3">
    <name type="scientific">Lagenidium giganteum</name>
    <dbReference type="NCBI Taxonomy" id="4803"/>
    <lineage>
        <taxon>Eukaryota</taxon>
        <taxon>Sar</taxon>
        <taxon>Stramenopiles</taxon>
        <taxon>Oomycota</taxon>
        <taxon>Peronosporomycetes</taxon>
        <taxon>Pythiales</taxon>
        <taxon>Pythiaceae</taxon>
    </lineage>
</organism>
<proteinExistence type="predicted"/>
<accession>A0AAV2YSA7</accession>
<gene>
    <name evidence="2" type="ORF">N0F65_000177</name>
</gene>
<dbReference type="Proteomes" id="UP001146120">
    <property type="component" value="Unassembled WGS sequence"/>
</dbReference>
<feature type="region of interest" description="Disordered" evidence="1">
    <location>
        <begin position="26"/>
        <end position="78"/>
    </location>
</feature>
<evidence type="ECO:0000256" key="1">
    <source>
        <dbReference type="SAM" id="MobiDB-lite"/>
    </source>
</evidence>
<dbReference type="EMBL" id="DAKRPA010000162">
    <property type="protein sequence ID" value="DAZ96611.1"/>
    <property type="molecule type" value="Genomic_DNA"/>
</dbReference>
<dbReference type="AlphaFoldDB" id="A0AAV2YSA7"/>
<protein>
    <submittedName>
        <fullName evidence="2">Uncharacterized protein</fullName>
    </submittedName>
</protein>
<comment type="caution">
    <text evidence="2">The sequence shown here is derived from an EMBL/GenBank/DDBJ whole genome shotgun (WGS) entry which is preliminary data.</text>
</comment>
<reference evidence="2" key="1">
    <citation type="submission" date="2022-11" db="EMBL/GenBank/DDBJ databases">
        <authorList>
            <person name="Morgan W.R."/>
            <person name="Tartar A."/>
        </authorList>
    </citation>
    <scope>NUCLEOTIDE SEQUENCE</scope>
    <source>
        <strain evidence="2">ARSEF 373</strain>
    </source>
</reference>